<comment type="caution">
    <text evidence="8">The sequence shown here is derived from an EMBL/GenBank/DDBJ whole genome shotgun (WGS) entry which is preliminary data.</text>
</comment>
<dbReference type="GO" id="GO:0005739">
    <property type="term" value="C:mitochondrion"/>
    <property type="evidence" value="ECO:0007669"/>
    <property type="project" value="UniProtKB-SubCell"/>
</dbReference>
<proteinExistence type="inferred from homology"/>
<dbReference type="InterPro" id="IPR001816">
    <property type="entry name" value="Transl_elong_EFTs/EF1B"/>
</dbReference>
<evidence type="ECO:0000256" key="3">
    <source>
        <dbReference type="ARBA" id="ARBA00022917"/>
    </source>
</evidence>
<evidence type="ECO:0000313" key="8">
    <source>
        <dbReference type="EMBL" id="OJA19127.1"/>
    </source>
</evidence>
<dbReference type="Gene3D" id="1.10.8.10">
    <property type="entry name" value="DNA helicase RuvA subunit, C-terminal domain"/>
    <property type="match status" value="1"/>
</dbReference>
<evidence type="ECO:0000256" key="5">
    <source>
        <dbReference type="ARBA" id="ARBA00023128"/>
    </source>
</evidence>
<dbReference type="InterPro" id="IPR014039">
    <property type="entry name" value="Transl_elong_EFTs/EF1B_dimer"/>
</dbReference>
<dbReference type="AlphaFoldDB" id="A0A1J8QEN9"/>
<keyword evidence="9" id="KW-1185">Reference proteome</keyword>
<name>A0A1J8QEN9_9AGAM</name>
<comment type="similarity">
    <text evidence="1 6">Belongs to the EF-Ts family.</text>
</comment>
<dbReference type="InterPro" id="IPR009060">
    <property type="entry name" value="UBA-like_sf"/>
</dbReference>
<dbReference type="SUPFAM" id="SSF54713">
    <property type="entry name" value="Elongation factor Ts (EF-Ts), dimerisation domain"/>
    <property type="match status" value="1"/>
</dbReference>
<protein>
    <recommendedName>
        <fullName evidence="6">Elongation factor Ts, mitochondrial</fullName>
        <shortName evidence="6">EF-Ts</shortName>
        <shortName evidence="6">EF-TsMt</shortName>
    </recommendedName>
</protein>
<reference evidence="8 9" key="1">
    <citation type="submission" date="2016-03" db="EMBL/GenBank/DDBJ databases">
        <title>Comparative genomics of the ectomycorrhizal sister species Rhizopogon vinicolor and Rhizopogon vesiculosus (Basidiomycota: Boletales) reveals a divergence of the mating type B locus.</title>
        <authorList>
            <person name="Mujic A.B."/>
            <person name="Kuo A."/>
            <person name="Tritt A."/>
            <person name="Lipzen A."/>
            <person name="Chen C."/>
            <person name="Johnson J."/>
            <person name="Sharma A."/>
            <person name="Barry K."/>
            <person name="Grigoriev I.V."/>
            <person name="Spatafora J.W."/>
        </authorList>
    </citation>
    <scope>NUCLEOTIDE SEQUENCE [LARGE SCALE GENOMIC DNA]</scope>
    <source>
        <strain evidence="8 9">AM-OR11-056</strain>
    </source>
</reference>
<dbReference type="GO" id="GO:0003746">
    <property type="term" value="F:translation elongation factor activity"/>
    <property type="evidence" value="ECO:0007669"/>
    <property type="project" value="UniProtKB-UniRule"/>
</dbReference>
<keyword evidence="5 6" id="KW-0496">Mitochondrion</keyword>
<comment type="subcellular location">
    <subcellularLocation>
        <location evidence="6">Mitochondrion</location>
    </subcellularLocation>
</comment>
<dbReference type="STRING" id="180088.A0A1J8QEN9"/>
<dbReference type="HAMAP" id="MF_00050">
    <property type="entry name" value="EF_Ts"/>
    <property type="match status" value="1"/>
</dbReference>
<dbReference type="Proteomes" id="UP000183567">
    <property type="component" value="Unassembled WGS sequence"/>
</dbReference>
<dbReference type="Gene3D" id="3.30.479.20">
    <property type="entry name" value="Elongation factor Ts, dimerisation domain"/>
    <property type="match status" value="2"/>
</dbReference>
<dbReference type="CDD" id="cd14275">
    <property type="entry name" value="UBA_EF-Ts"/>
    <property type="match status" value="1"/>
</dbReference>
<keyword evidence="2 6" id="KW-0251">Elongation factor</keyword>
<dbReference type="EMBL" id="LVVM01001169">
    <property type="protein sequence ID" value="OJA19127.1"/>
    <property type="molecule type" value="Genomic_DNA"/>
</dbReference>
<keyword evidence="3 6" id="KW-0648">Protein biosynthesis</keyword>
<evidence type="ECO:0000256" key="6">
    <source>
        <dbReference type="HAMAP-Rule" id="MF_03135"/>
    </source>
</evidence>
<gene>
    <name evidence="6" type="primary">TSF1</name>
    <name evidence="8" type="ORF">AZE42_02156</name>
</gene>
<feature type="domain" description="Translation elongation factor EFTs/EF1B dimerisation" evidence="7">
    <location>
        <begin position="117"/>
        <end position="292"/>
    </location>
</feature>
<evidence type="ECO:0000256" key="2">
    <source>
        <dbReference type="ARBA" id="ARBA00022768"/>
    </source>
</evidence>
<organism evidence="8 9">
    <name type="scientific">Rhizopogon vesiculosus</name>
    <dbReference type="NCBI Taxonomy" id="180088"/>
    <lineage>
        <taxon>Eukaryota</taxon>
        <taxon>Fungi</taxon>
        <taxon>Dikarya</taxon>
        <taxon>Basidiomycota</taxon>
        <taxon>Agaricomycotina</taxon>
        <taxon>Agaricomycetes</taxon>
        <taxon>Agaricomycetidae</taxon>
        <taxon>Boletales</taxon>
        <taxon>Suillineae</taxon>
        <taxon>Rhizopogonaceae</taxon>
        <taxon>Rhizopogon</taxon>
    </lineage>
</organism>
<dbReference type="OrthoDB" id="277235at2759"/>
<evidence type="ECO:0000256" key="1">
    <source>
        <dbReference type="ARBA" id="ARBA00005532"/>
    </source>
</evidence>
<evidence type="ECO:0000259" key="7">
    <source>
        <dbReference type="Pfam" id="PF00889"/>
    </source>
</evidence>
<keyword evidence="4" id="KW-0809">Transit peptide</keyword>
<dbReference type="SUPFAM" id="SSF46934">
    <property type="entry name" value="UBA-like"/>
    <property type="match status" value="1"/>
</dbReference>
<dbReference type="InterPro" id="IPR036402">
    <property type="entry name" value="EF-Ts_dimer_sf"/>
</dbReference>
<dbReference type="Pfam" id="PF00889">
    <property type="entry name" value="EF_TS"/>
    <property type="match status" value="1"/>
</dbReference>
<dbReference type="GO" id="GO:0070125">
    <property type="term" value="P:mitochondrial translational elongation"/>
    <property type="evidence" value="ECO:0007669"/>
    <property type="project" value="TreeGrafter"/>
</dbReference>
<comment type="function">
    <text evidence="6">Associates with the EF-Tu.GDP complex and induces the exchange of GDP to GTP. It remains bound to the aminoacyl-tRNA.EF-Tu.GTP complex up to the GTP hydrolysis stage on the ribosome.</text>
</comment>
<dbReference type="PANTHER" id="PTHR11741:SF0">
    <property type="entry name" value="ELONGATION FACTOR TS, MITOCHONDRIAL"/>
    <property type="match status" value="1"/>
</dbReference>
<dbReference type="PANTHER" id="PTHR11741">
    <property type="entry name" value="ELONGATION FACTOR TS"/>
    <property type="match status" value="1"/>
</dbReference>
<evidence type="ECO:0000256" key="4">
    <source>
        <dbReference type="ARBA" id="ARBA00022946"/>
    </source>
</evidence>
<sequence length="350" mass="37735">MIAHRFLRLPKRPHVPTFSPIVQLRYSTTPPKPSLQHVAQLRKLTEVSISKAREALSATNNDIQAALEWLNNDLAVSGAKKAANVEARDARDGLVSVCILSGGSRGKATLGGGGIRAAMVELNCETDFVGRNALFGQLAADIAHTAAFITEPTDSPTMIRPCSLDILNDAPLLSQNNPNTHSSSTVSSSIRDLIAKVGEKVSLKRAMTVVQNPLSGQSPRLGLRLACYLHGSVSSAPQGCIGSLAVLALKSPELARHLENEAFIQDLERLERALARQIAGFDTRLIKSSNGDETALYNQPFMMFGGQCGNESVRMALDNWSKRQGLIREDDEGGIEVLEFAKWSVGDVAE</sequence>
<evidence type="ECO:0000313" key="9">
    <source>
        <dbReference type="Proteomes" id="UP000183567"/>
    </source>
</evidence>
<accession>A0A1J8QEN9</accession>